<dbReference type="FunFam" id="1.20.1640.10:FF:000004">
    <property type="entry name" value="Protein translocase subunit SecD"/>
    <property type="match status" value="1"/>
</dbReference>
<feature type="transmembrane region" description="Helical" evidence="9">
    <location>
        <begin position="306"/>
        <end position="330"/>
    </location>
</feature>
<feature type="transmembrane region" description="Helical" evidence="9">
    <location>
        <begin position="377"/>
        <end position="398"/>
    </location>
</feature>
<dbReference type="HAMAP" id="MF_01463_B">
    <property type="entry name" value="SecD_B"/>
    <property type="match status" value="1"/>
</dbReference>
<evidence type="ECO:0000256" key="5">
    <source>
        <dbReference type="ARBA" id="ARBA00022927"/>
    </source>
</evidence>
<feature type="transmembrane region" description="Helical" evidence="9">
    <location>
        <begin position="9"/>
        <end position="30"/>
    </location>
</feature>
<feature type="transmembrane region" description="Helical" evidence="9">
    <location>
        <begin position="612"/>
        <end position="634"/>
    </location>
</feature>
<comment type="similarity">
    <text evidence="10">Belongs to the SecD/SecF family. SecF subfamily.</text>
</comment>
<gene>
    <name evidence="9" type="primary">secD</name>
    <name evidence="10" type="synonym">secF</name>
    <name evidence="15" type="ORF">BN656_01745</name>
</gene>
<keyword evidence="3 9" id="KW-1003">Cell membrane</keyword>
<evidence type="ECO:0000259" key="12">
    <source>
        <dbReference type="Pfam" id="PF02355"/>
    </source>
</evidence>
<organism evidence="15 16">
    <name type="scientific">Bacteroides pectinophilus CAG:437</name>
    <dbReference type="NCBI Taxonomy" id="1263051"/>
    <lineage>
        <taxon>Bacteria</taxon>
        <taxon>Bacillati</taxon>
        <taxon>Bacillota</taxon>
        <taxon>Clostridia</taxon>
        <taxon>Eubacteriales</taxon>
    </lineage>
</organism>
<sequence length="763" mass="82142">MRYNLKKKIIYSIIILALLFGMSYVAIFGMKDGYGSIGQIKQGLDLAGGVSITYEIQEDNPSDQDVSDTIYKLQQRVTNYSTEAEVYKEGGNRITVEIPDVTDANAILEELGQPGTLMFLDSDGYTKFSNGEECTPLLTGSDVKNAVAGADTSQSSTSKYVVSLEFNDEGKQKFADATSANVGKIIYIVYDGKVVSAPRVNEAITGGSAQIDGMSSYDEANTLASYVRIGAMPLELKEMRSQVVGAKLGETAIQTSLLAGAIGLAILCLFMIIAYRVPGVAACLALVIYVALDIFILSVYEITLTLSGIAGIVLSIGMAVDANVVIFSRIREEIGAGKSVDAAIEQGFKKAMSAVVDGNVTTIIAALVLYLRGSGSVKGFAVTLGIGVVLSMFTALVISKTIVRLLYNFGCKSEKLYGSVRHKKIFDFVSMRKATFAIPGVILAICIIVMIVFTANGKGALNYSLDFAGGTSTTVTFAEEMSLADIDANVIPVIREATGVANVQQQKVTDSTQVVFKTDELSLAQREALNTALENKFGVADSDIDSQSISSTVSSEMKQDAVIATVLAIICILIYVWFRFKDISFAGSTVLALVHDVAIVFTFYVFSRLSVGGTFIACMLTIVGYSVNSTIVIFDRVRDTINSAADKSKLDYKQVVNESITNTLTRSINTSLTTFIMLAVLYIFGVATIREFALPLMVGIIAGAFSSVFLTGNMWLIFRAAKEKHQAKSAAREAEKEKRAEAEAAKNLSNSKKKKKDKKNNED</sequence>
<dbReference type="GO" id="GO:0065002">
    <property type="term" value="P:intracellular protein transmembrane transport"/>
    <property type="evidence" value="ECO:0007669"/>
    <property type="project" value="UniProtKB-UniRule"/>
</dbReference>
<dbReference type="InterPro" id="IPR022646">
    <property type="entry name" value="SecD/SecF_CS"/>
</dbReference>
<reference evidence="15" key="1">
    <citation type="submission" date="2012-11" db="EMBL/GenBank/DDBJ databases">
        <title>Dependencies among metagenomic species, viruses, plasmids and units of genetic variation.</title>
        <authorList>
            <person name="Nielsen H.B."/>
            <person name="Almeida M."/>
            <person name="Juncker A.S."/>
            <person name="Rasmussen S."/>
            <person name="Li J."/>
            <person name="Sunagawa S."/>
            <person name="Plichta D."/>
            <person name="Gautier L."/>
            <person name="Le Chatelier E."/>
            <person name="Peletier E."/>
            <person name="Bonde I."/>
            <person name="Nielsen T."/>
            <person name="Manichanh C."/>
            <person name="Arumugam M."/>
            <person name="Batto J."/>
            <person name="Santos M.B.Q.D."/>
            <person name="Blom N."/>
            <person name="Borruel N."/>
            <person name="Burgdorf K.S."/>
            <person name="Boumezbeur F."/>
            <person name="Casellas F."/>
            <person name="Dore J."/>
            <person name="Guarner F."/>
            <person name="Hansen T."/>
            <person name="Hildebrand F."/>
            <person name="Kaas R.S."/>
            <person name="Kennedy S."/>
            <person name="Kristiansen K."/>
            <person name="Kultima J.R."/>
            <person name="Leonard P."/>
            <person name="Levenez F."/>
            <person name="Lund O."/>
            <person name="Moumen B."/>
            <person name="Le Paslier D."/>
            <person name="Pons N."/>
            <person name="Pedersen O."/>
            <person name="Prifti E."/>
            <person name="Qin J."/>
            <person name="Raes J."/>
            <person name="Tap J."/>
            <person name="Tims S."/>
            <person name="Ussery D.W."/>
            <person name="Yamada T."/>
            <person name="MetaHit consortium"/>
            <person name="Renault P."/>
            <person name="Sicheritz-Ponten T."/>
            <person name="Bork P."/>
            <person name="Wang J."/>
            <person name="Brunak S."/>
            <person name="Ehrlich S.D."/>
        </authorList>
    </citation>
    <scope>NUCLEOTIDE SEQUENCE [LARGE SCALE GENOMIC DNA]</scope>
</reference>
<dbReference type="NCBIfam" id="TIGR00916">
    <property type="entry name" value="2A0604s01"/>
    <property type="match status" value="1"/>
</dbReference>
<dbReference type="Pfam" id="PF02355">
    <property type="entry name" value="SecD_SecF_C"/>
    <property type="match status" value="2"/>
</dbReference>
<feature type="transmembrane region" description="Helical" evidence="9">
    <location>
        <begin position="696"/>
        <end position="718"/>
    </location>
</feature>
<evidence type="ECO:0000256" key="10">
    <source>
        <dbReference type="HAMAP-Rule" id="MF_01464"/>
    </source>
</evidence>
<dbReference type="GO" id="GO:0006605">
    <property type="term" value="P:protein targeting"/>
    <property type="evidence" value="ECO:0007669"/>
    <property type="project" value="UniProtKB-UniRule"/>
</dbReference>
<evidence type="ECO:0000313" key="16">
    <source>
        <dbReference type="Proteomes" id="UP000018141"/>
    </source>
</evidence>
<dbReference type="Gene3D" id="3.30.1360.200">
    <property type="match status" value="1"/>
</dbReference>
<evidence type="ECO:0000256" key="6">
    <source>
        <dbReference type="ARBA" id="ARBA00022989"/>
    </source>
</evidence>
<comment type="caution">
    <text evidence="15">The sequence shown here is derived from an EMBL/GenBank/DDBJ whole genome shotgun (WGS) entry which is preliminary data.</text>
</comment>
<comment type="subunit">
    <text evidence="9">Forms a complex with SecF. Part of the essential Sec protein translocation apparatus which comprises SecA, SecYEG and auxiliary proteins SecDF. Other proteins may also be involved.</text>
</comment>
<evidence type="ECO:0000259" key="13">
    <source>
        <dbReference type="Pfam" id="PF21760"/>
    </source>
</evidence>
<evidence type="ECO:0000256" key="9">
    <source>
        <dbReference type="HAMAP-Rule" id="MF_01463"/>
    </source>
</evidence>
<comment type="function">
    <text evidence="9">Part of the Sec protein translocase complex. Interacts with the SecYEG preprotein conducting channel. SecDF uses the proton motive force (PMF) to complete protein translocation after the ATP-dependent function of SecA.</text>
</comment>
<dbReference type="InterPro" id="IPR048634">
    <property type="entry name" value="SecD_SecF_C"/>
</dbReference>
<name>R7B2D6_9FIRM</name>
<evidence type="ECO:0000256" key="2">
    <source>
        <dbReference type="ARBA" id="ARBA00022448"/>
    </source>
</evidence>
<keyword evidence="5 9" id="KW-0653">Protein transport</keyword>
<keyword evidence="2 9" id="KW-0813">Transport</keyword>
<feature type="domain" description="Protein export membrane protein SecD/SecF C-terminal" evidence="12">
    <location>
        <begin position="236"/>
        <end position="407"/>
    </location>
</feature>
<dbReference type="PRINTS" id="PR01755">
    <property type="entry name" value="SECFTRNLCASE"/>
</dbReference>
<dbReference type="Pfam" id="PF07549">
    <property type="entry name" value="Sec_GG"/>
    <property type="match status" value="1"/>
</dbReference>
<evidence type="ECO:0000256" key="4">
    <source>
        <dbReference type="ARBA" id="ARBA00022692"/>
    </source>
</evidence>
<dbReference type="PANTHER" id="PTHR30081">
    <property type="entry name" value="PROTEIN-EXPORT MEMBRANE PROTEIN SEC"/>
    <property type="match status" value="1"/>
</dbReference>
<feature type="compositionally biased region" description="Basic and acidic residues" evidence="11">
    <location>
        <begin position="728"/>
        <end position="744"/>
    </location>
</feature>
<feature type="domain" description="SecDF P1 head subdomain" evidence="14">
    <location>
        <begin position="135"/>
        <end position="233"/>
    </location>
</feature>
<feature type="transmembrane region" description="Helical" evidence="9">
    <location>
        <begin position="585"/>
        <end position="606"/>
    </location>
</feature>
<dbReference type="SUPFAM" id="SSF82866">
    <property type="entry name" value="Multidrug efflux transporter AcrB transmembrane domain"/>
    <property type="match status" value="2"/>
</dbReference>
<evidence type="ECO:0000256" key="7">
    <source>
        <dbReference type="ARBA" id="ARBA00023010"/>
    </source>
</evidence>
<evidence type="ECO:0000256" key="11">
    <source>
        <dbReference type="SAM" id="MobiDB-lite"/>
    </source>
</evidence>
<dbReference type="Gene3D" id="1.20.1640.10">
    <property type="entry name" value="Multidrug efflux transporter AcrB transmembrane domain"/>
    <property type="match status" value="2"/>
</dbReference>
<dbReference type="GO" id="GO:0015450">
    <property type="term" value="F:protein-transporting ATPase activity"/>
    <property type="evidence" value="ECO:0007669"/>
    <property type="project" value="InterPro"/>
</dbReference>
<dbReference type="NCBIfam" id="TIGR01129">
    <property type="entry name" value="secD"/>
    <property type="match status" value="1"/>
</dbReference>
<dbReference type="InterPro" id="IPR022645">
    <property type="entry name" value="SecD/SecF_bac"/>
</dbReference>
<comment type="similarity">
    <text evidence="9">Belongs to the SecD/SecF family. SecD subfamily.</text>
</comment>
<dbReference type="Gene3D" id="3.30.70.3400">
    <property type="match status" value="1"/>
</dbReference>
<keyword evidence="8 9" id="KW-0472">Membrane</keyword>
<dbReference type="InterPro" id="IPR054384">
    <property type="entry name" value="SecDF_P1_head"/>
</dbReference>
<dbReference type="GO" id="GO:0005886">
    <property type="term" value="C:plasma membrane"/>
    <property type="evidence" value="ECO:0007669"/>
    <property type="project" value="UniProtKB-SubCell"/>
</dbReference>
<dbReference type="Pfam" id="PF22599">
    <property type="entry name" value="SecDF_P1_head"/>
    <property type="match status" value="1"/>
</dbReference>
<feature type="transmembrane region" description="Helical" evidence="9">
    <location>
        <begin position="351"/>
        <end position="371"/>
    </location>
</feature>
<feature type="domain" description="Protein export membrane protein SecD/SecF C-terminal" evidence="12">
    <location>
        <begin position="540"/>
        <end position="718"/>
    </location>
</feature>
<feature type="transmembrane region" description="Helical" evidence="9">
    <location>
        <begin position="561"/>
        <end position="578"/>
    </location>
</feature>
<dbReference type="HAMAP" id="MF_01464_B">
    <property type="entry name" value="SecF_B"/>
    <property type="match status" value="1"/>
</dbReference>
<dbReference type="InterPro" id="IPR048631">
    <property type="entry name" value="SecD_1st"/>
</dbReference>
<dbReference type="InterPro" id="IPR005665">
    <property type="entry name" value="SecF_bac"/>
</dbReference>
<accession>R7B2D6</accession>
<evidence type="ECO:0000256" key="1">
    <source>
        <dbReference type="ARBA" id="ARBA00004651"/>
    </source>
</evidence>
<keyword evidence="6 9" id="KW-1133">Transmembrane helix</keyword>
<feature type="transmembrane region" description="Helical" evidence="9">
    <location>
        <begin position="257"/>
        <end position="275"/>
    </location>
</feature>
<feature type="transmembrane region" description="Helical" evidence="9">
    <location>
        <begin position="434"/>
        <end position="455"/>
    </location>
</feature>
<evidence type="ECO:0000313" key="15">
    <source>
        <dbReference type="EMBL" id="CDD57622.1"/>
    </source>
</evidence>
<keyword evidence="7 9" id="KW-0811">Translocation</keyword>
<feature type="transmembrane region" description="Helical" evidence="9">
    <location>
        <begin position="282"/>
        <end position="300"/>
    </location>
</feature>
<dbReference type="GO" id="GO:0043952">
    <property type="term" value="P:protein transport by the Sec complex"/>
    <property type="evidence" value="ECO:0007669"/>
    <property type="project" value="UniProtKB-UniRule"/>
</dbReference>
<evidence type="ECO:0000256" key="3">
    <source>
        <dbReference type="ARBA" id="ARBA00022475"/>
    </source>
</evidence>
<evidence type="ECO:0000256" key="8">
    <source>
        <dbReference type="ARBA" id="ARBA00023136"/>
    </source>
</evidence>
<feature type="domain" description="Protein translocase subunit SecDF P1" evidence="13">
    <location>
        <begin position="70"/>
        <end position="123"/>
    </location>
</feature>
<dbReference type="NCBIfam" id="TIGR00966">
    <property type="entry name" value="transloc_SecF"/>
    <property type="match status" value="1"/>
</dbReference>
<feature type="compositionally biased region" description="Basic residues" evidence="11">
    <location>
        <begin position="751"/>
        <end position="763"/>
    </location>
</feature>
<dbReference type="InterPro" id="IPR055344">
    <property type="entry name" value="SecD_SecF_C_bact"/>
</dbReference>
<dbReference type="EMBL" id="CBHH010000051">
    <property type="protein sequence ID" value="CDD57622.1"/>
    <property type="molecule type" value="Genomic_DNA"/>
</dbReference>
<protein>
    <recommendedName>
        <fullName evidence="9 10">Multifunctional fusion protein</fullName>
    </recommendedName>
    <domain>
        <recommendedName>
            <fullName evidence="9">Protein translocase subunit SecD</fullName>
        </recommendedName>
    </domain>
    <domain>
        <recommendedName>
            <fullName evidence="10">Protein-export membrane protein SecF</fullName>
        </recommendedName>
    </domain>
</protein>
<feature type="region of interest" description="Disordered" evidence="11">
    <location>
        <begin position="728"/>
        <end position="763"/>
    </location>
</feature>
<dbReference type="PANTHER" id="PTHR30081:SF1">
    <property type="entry name" value="PROTEIN TRANSLOCASE SUBUNIT SECD"/>
    <property type="match status" value="1"/>
</dbReference>
<dbReference type="AlphaFoldDB" id="R7B2D6"/>
<comment type="subcellular location">
    <subcellularLocation>
        <location evidence="1 9">Cell membrane</location>
        <topology evidence="1 9">Multi-pass membrane protein</topology>
    </subcellularLocation>
</comment>
<comment type="subunit">
    <text evidence="10">Forms a complex with SecD. Part of the essential Sec protein translocation apparatus which comprises SecA, SecYEG and auxiliary proteins SecDF. Other proteins may also be involved.</text>
</comment>
<dbReference type="InterPro" id="IPR022813">
    <property type="entry name" value="SecD/SecF_arch_bac"/>
</dbReference>
<dbReference type="Proteomes" id="UP000018141">
    <property type="component" value="Unassembled WGS sequence"/>
</dbReference>
<dbReference type="InterPro" id="IPR005791">
    <property type="entry name" value="SecD"/>
</dbReference>
<comment type="caution">
    <text evidence="9">Lacks conserved residue(s) required for the propagation of feature annotation.</text>
</comment>
<feature type="transmembrane region" description="Helical" evidence="9">
    <location>
        <begin position="672"/>
        <end position="690"/>
    </location>
</feature>
<evidence type="ECO:0000259" key="14">
    <source>
        <dbReference type="Pfam" id="PF22599"/>
    </source>
</evidence>
<dbReference type="Pfam" id="PF21760">
    <property type="entry name" value="SecD_1st"/>
    <property type="match status" value="1"/>
</dbReference>
<proteinExistence type="inferred from homology"/>
<keyword evidence="4 9" id="KW-0812">Transmembrane</keyword>